<dbReference type="PANTHER" id="PTHR22753">
    <property type="entry name" value="TRANSMEMBRANE PROTEIN 68"/>
    <property type="match status" value="1"/>
</dbReference>
<keyword evidence="2" id="KW-1185">Reference proteome</keyword>
<dbReference type="EMBL" id="JBBPBM010000113">
    <property type="protein sequence ID" value="KAK8506849.1"/>
    <property type="molecule type" value="Genomic_DNA"/>
</dbReference>
<dbReference type="Proteomes" id="UP001472677">
    <property type="component" value="Unassembled WGS sequence"/>
</dbReference>
<dbReference type="PANTHER" id="PTHR22753:SF14">
    <property type="entry name" value="MONOACYLGLYCEROL_DIACYLGLYCEROL O-ACYLTRANSFERASE"/>
    <property type="match status" value="1"/>
</dbReference>
<evidence type="ECO:0000313" key="2">
    <source>
        <dbReference type="Proteomes" id="UP001472677"/>
    </source>
</evidence>
<dbReference type="InterPro" id="IPR029058">
    <property type="entry name" value="AB_hydrolase_fold"/>
</dbReference>
<dbReference type="Gene3D" id="3.40.50.1820">
    <property type="entry name" value="alpha/beta hydrolase"/>
    <property type="match status" value="1"/>
</dbReference>
<sequence>MAFSMNFPVWSCFGINEPRFRVRAQRLDGNDLSVLSSDGASVSGSVSAIGEKALKKGPLLDGGNGDFKSTTEKKVVKEKVSEELGLLWDDGYGTNTVKDYIHAAMDMIKPDGGPPRWFCPVECGRPIKDSPLLLFLPGLDGVGMGLILHHKPLGKVFEVQCLHIPVHDRTPFEGLVKLVEETVRFEHASRPTSPIYLVGDSIGGCLALAVAARNPSVDLVMILVNPGTSFGTSQLQQSLPILEAFPDGLHVRTIPFLLSLLIGKCLHFLKS</sequence>
<evidence type="ECO:0008006" key="3">
    <source>
        <dbReference type="Google" id="ProtNLM"/>
    </source>
</evidence>
<accession>A0ABR2BI70</accession>
<dbReference type="SUPFAM" id="SSF53474">
    <property type="entry name" value="alpha/beta-Hydrolases"/>
    <property type="match status" value="1"/>
</dbReference>
<gene>
    <name evidence="1" type="ORF">V6N12_000419</name>
</gene>
<organism evidence="1 2">
    <name type="scientific">Hibiscus sabdariffa</name>
    <name type="common">roselle</name>
    <dbReference type="NCBI Taxonomy" id="183260"/>
    <lineage>
        <taxon>Eukaryota</taxon>
        <taxon>Viridiplantae</taxon>
        <taxon>Streptophyta</taxon>
        <taxon>Embryophyta</taxon>
        <taxon>Tracheophyta</taxon>
        <taxon>Spermatophyta</taxon>
        <taxon>Magnoliopsida</taxon>
        <taxon>eudicotyledons</taxon>
        <taxon>Gunneridae</taxon>
        <taxon>Pentapetalae</taxon>
        <taxon>rosids</taxon>
        <taxon>malvids</taxon>
        <taxon>Malvales</taxon>
        <taxon>Malvaceae</taxon>
        <taxon>Malvoideae</taxon>
        <taxon>Hibiscus</taxon>
    </lineage>
</organism>
<comment type="caution">
    <text evidence="1">The sequence shown here is derived from an EMBL/GenBank/DDBJ whole genome shotgun (WGS) entry which is preliminary data.</text>
</comment>
<name>A0ABR2BI70_9ROSI</name>
<reference evidence="1 2" key="1">
    <citation type="journal article" date="2024" name="G3 (Bethesda)">
        <title>Genome assembly of Hibiscus sabdariffa L. provides insights into metabolisms of medicinal natural products.</title>
        <authorList>
            <person name="Kim T."/>
        </authorList>
    </citation>
    <scope>NUCLEOTIDE SEQUENCE [LARGE SCALE GENOMIC DNA]</scope>
    <source>
        <strain evidence="1">TK-2024</strain>
        <tissue evidence="1">Old leaves</tissue>
    </source>
</reference>
<evidence type="ECO:0000313" key="1">
    <source>
        <dbReference type="EMBL" id="KAK8506849.1"/>
    </source>
</evidence>
<proteinExistence type="predicted"/>
<protein>
    <recommendedName>
        <fullName evidence="3">Serine aminopeptidase S33 domain-containing protein</fullName>
    </recommendedName>
</protein>